<evidence type="ECO:0000313" key="1">
    <source>
        <dbReference type="EMBL" id="KAF3857922.1"/>
    </source>
</evidence>
<sequence length="242" mass="27475">MTSWRIAVMIVQHVRLLQKVLFNGRWKVIAAVRKCFWSEWFFFVTLRILHDFFLCRFAAGERETETFQKEIIGFEQMANPQQLILHMLCQHSSVIGVQELHHHLPHPKARFEVICRGTVTMVGPVMCMAALRPTLVESPGDLDCRVSFPDKPSGSREVTAYSLPPIAPGEAGTSEAGCGEGVTRGDMWVEGGRWQERLGAGIKQTDKKQLRHVCEDELHDDGLNPDLHEGRCTVKPRRLDVF</sequence>
<dbReference type="EMBL" id="JAAKFY010000004">
    <property type="protein sequence ID" value="KAF3857922.1"/>
    <property type="molecule type" value="Genomic_DNA"/>
</dbReference>
<dbReference type="AlphaFoldDB" id="A0A7J5Z7X8"/>
<keyword evidence="2" id="KW-1185">Reference proteome</keyword>
<reference evidence="1 2" key="1">
    <citation type="submission" date="2020-03" db="EMBL/GenBank/DDBJ databases">
        <title>Dissostichus mawsoni Genome sequencing and assembly.</title>
        <authorList>
            <person name="Park H."/>
        </authorList>
    </citation>
    <scope>NUCLEOTIDE SEQUENCE [LARGE SCALE GENOMIC DNA]</scope>
    <source>
        <strain evidence="1">DM0001</strain>
        <tissue evidence="1">Muscle</tissue>
    </source>
</reference>
<gene>
    <name evidence="1" type="ORF">F7725_011123</name>
</gene>
<accession>A0A7J5Z7X8</accession>
<proteinExistence type="predicted"/>
<dbReference type="Proteomes" id="UP000518266">
    <property type="component" value="Unassembled WGS sequence"/>
</dbReference>
<organism evidence="1 2">
    <name type="scientific">Dissostichus mawsoni</name>
    <name type="common">Antarctic cod</name>
    <dbReference type="NCBI Taxonomy" id="36200"/>
    <lineage>
        <taxon>Eukaryota</taxon>
        <taxon>Metazoa</taxon>
        <taxon>Chordata</taxon>
        <taxon>Craniata</taxon>
        <taxon>Vertebrata</taxon>
        <taxon>Euteleostomi</taxon>
        <taxon>Actinopterygii</taxon>
        <taxon>Neopterygii</taxon>
        <taxon>Teleostei</taxon>
        <taxon>Neoteleostei</taxon>
        <taxon>Acanthomorphata</taxon>
        <taxon>Eupercaria</taxon>
        <taxon>Perciformes</taxon>
        <taxon>Notothenioidei</taxon>
        <taxon>Nototheniidae</taxon>
        <taxon>Dissostichus</taxon>
    </lineage>
</organism>
<protein>
    <submittedName>
        <fullName evidence="1">Uncharacterized protein</fullName>
    </submittedName>
</protein>
<evidence type="ECO:0000313" key="2">
    <source>
        <dbReference type="Proteomes" id="UP000518266"/>
    </source>
</evidence>
<name>A0A7J5Z7X8_DISMA</name>
<comment type="caution">
    <text evidence="1">The sequence shown here is derived from an EMBL/GenBank/DDBJ whole genome shotgun (WGS) entry which is preliminary data.</text>
</comment>